<dbReference type="AlphaFoldDB" id="A0A0F9CV35"/>
<reference evidence="2" key="1">
    <citation type="journal article" date="2015" name="Nature">
        <title>Complex archaea that bridge the gap between prokaryotes and eukaryotes.</title>
        <authorList>
            <person name="Spang A."/>
            <person name="Saw J.H."/>
            <person name="Jorgensen S.L."/>
            <person name="Zaremba-Niedzwiedzka K."/>
            <person name="Martijn J."/>
            <person name="Lind A.E."/>
            <person name="van Eijk R."/>
            <person name="Schleper C."/>
            <person name="Guy L."/>
            <person name="Ettema T.J."/>
        </authorList>
    </citation>
    <scope>NUCLEOTIDE SEQUENCE</scope>
</reference>
<protein>
    <submittedName>
        <fullName evidence="2">Uncharacterized protein</fullName>
    </submittedName>
</protein>
<sequence length="150" mass="15936">VKSSAKTESQLKTAQGAVTSAKYAVNADAIAGIVNDVRDGKISLPDAFKELQTFGVIKLVTEVSEETGKLILQASGPNVKKPRAPGSGGGGNRGTASWEVEGQNYTSRELIDANLDLLTDKVRGHYDSGNFRAFSMTREAEKIHAKLTGN</sequence>
<evidence type="ECO:0000256" key="1">
    <source>
        <dbReference type="SAM" id="MobiDB-lite"/>
    </source>
</evidence>
<feature type="region of interest" description="Disordered" evidence="1">
    <location>
        <begin position="74"/>
        <end position="101"/>
    </location>
</feature>
<evidence type="ECO:0000313" key="2">
    <source>
        <dbReference type="EMBL" id="KKL53238.1"/>
    </source>
</evidence>
<feature type="non-terminal residue" evidence="2">
    <location>
        <position position="1"/>
    </location>
</feature>
<dbReference type="EMBL" id="LAZR01031617">
    <property type="protein sequence ID" value="KKL53238.1"/>
    <property type="molecule type" value="Genomic_DNA"/>
</dbReference>
<organism evidence="2">
    <name type="scientific">marine sediment metagenome</name>
    <dbReference type="NCBI Taxonomy" id="412755"/>
    <lineage>
        <taxon>unclassified sequences</taxon>
        <taxon>metagenomes</taxon>
        <taxon>ecological metagenomes</taxon>
    </lineage>
</organism>
<comment type="caution">
    <text evidence="2">The sequence shown here is derived from an EMBL/GenBank/DDBJ whole genome shotgun (WGS) entry which is preliminary data.</text>
</comment>
<name>A0A0F9CV35_9ZZZZ</name>
<gene>
    <name evidence="2" type="ORF">LCGC14_2277490</name>
</gene>
<accession>A0A0F9CV35</accession>
<proteinExistence type="predicted"/>